<feature type="compositionally biased region" description="Pro residues" evidence="1">
    <location>
        <begin position="356"/>
        <end position="366"/>
    </location>
</feature>
<accession>A0A0L0HLL1</accession>
<evidence type="ECO:0000313" key="3">
    <source>
        <dbReference type="EMBL" id="KND02321.1"/>
    </source>
</evidence>
<feature type="region of interest" description="Disordered" evidence="1">
    <location>
        <begin position="171"/>
        <end position="262"/>
    </location>
</feature>
<dbReference type="Pfam" id="PF09729">
    <property type="entry name" value="Gti1_Pac2"/>
    <property type="match status" value="1"/>
</dbReference>
<dbReference type="EMBL" id="KQ257453">
    <property type="protein sequence ID" value="KND02321.1"/>
    <property type="molecule type" value="Genomic_DNA"/>
</dbReference>
<sequence length="444" mass="49959">METWHGFVETLEDAVLLLEACRQGYLRRNQRRLTENEKVRIQSGSVWIWDEEEAQIRRWTDGRTWSPSRRLLERFLIYYEIDGAARNRRTSEETNSTHEDGDVSMYKRKEGGLCKRCLAVTTTDGRRQHLVAYYSEEDARSGKLPRPSQQPDLASVFVDYRRYPDIVLTWTDSSPSMRSHMQELAKRHQNRAGSMPSSGSSHRRTHSPDGPSQSTRRYQPYAFGPQAPSSSQRPFSASQRGWKHHSSNDVGQTYASPAPRHVAPSSYSYPMLPQCTDVYHKAQPNPQPPCTRSCCRPLARPNHFPSHSPLHTSSAYPPLAPTTTPMSLYSPHTPLPSAYPPLATTTAPMSRYSPHASPPSIPPAPAHQPSYITTSKPNTRLEISPVRGAWSNHLQLPLPQAGPLVRQSTPRIGRPIPVAALLRETSSTDFDVPLEGKAATVWKD</sequence>
<keyword evidence="4" id="KW-1185">Reference proteome</keyword>
<dbReference type="GO" id="GO:0003677">
    <property type="term" value="F:DNA binding"/>
    <property type="evidence" value="ECO:0007669"/>
    <property type="project" value="TreeGrafter"/>
</dbReference>
<dbReference type="eggNOG" id="KOG4476">
    <property type="taxonomic scope" value="Eukaryota"/>
</dbReference>
<dbReference type="AlphaFoldDB" id="A0A0L0HLL1"/>
<dbReference type="InterPro" id="IPR013087">
    <property type="entry name" value="Znf_C2H2_type"/>
</dbReference>
<protein>
    <recommendedName>
        <fullName evidence="2">C2H2-type domain-containing protein</fullName>
    </recommendedName>
</protein>
<gene>
    <name evidence="3" type="ORF">SPPG_02795</name>
</gene>
<dbReference type="InterPro" id="IPR018608">
    <property type="entry name" value="Gti1/Pac2"/>
</dbReference>
<dbReference type="GeneID" id="27686356"/>
<dbReference type="OrthoDB" id="5572844at2759"/>
<feature type="region of interest" description="Disordered" evidence="1">
    <location>
        <begin position="339"/>
        <end position="375"/>
    </location>
</feature>
<dbReference type="PANTHER" id="PTHR28027:SF1">
    <property type="entry name" value="CAMP INDEPENDENT REGULATORY PROTEIN (AFU_ORTHOLOGUE AFUA_3G09640)"/>
    <property type="match status" value="1"/>
</dbReference>
<feature type="compositionally biased region" description="Polar residues" evidence="1">
    <location>
        <begin position="191"/>
        <end position="200"/>
    </location>
</feature>
<feature type="domain" description="C2H2-type" evidence="2">
    <location>
        <begin position="290"/>
        <end position="311"/>
    </location>
</feature>
<feature type="compositionally biased region" description="Polar residues" evidence="1">
    <location>
        <begin position="227"/>
        <end position="239"/>
    </location>
</feature>
<dbReference type="PROSITE" id="PS00028">
    <property type="entry name" value="ZINC_FINGER_C2H2_1"/>
    <property type="match status" value="1"/>
</dbReference>
<dbReference type="Proteomes" id="UP000053201">
    <property type="component" value="Unassembled WGS sequence"/>
</dbReference>
<dbReference type="VEuPathDB" id="FungiDB:SPPG_02795"/>
<organism evidence="3 4">
    <name type="scientific">Spizellomyces punctatus (strain DAOM BR117)</name>
    <dbReference type="NCBI Taxonomy" id="645134"/>
    <lineage>
        <taxon>Eukaryota</taxon>
        <taxon>Fungi</taxon>
        <taxon>Fungi incertae sedis</taxon>
        <taxon>Chytridiomycota</taxon>
        <taxon>Chytridiomycota incertae sedis</taxon>
        <taxon>Chytridiomycetes</taxon>
        <taxon>Spizellomycetales</taxon>
        <taxon>Spizellomycetaceae</taxon>
        <taxon>Spizellomyces</taxon>
    </lineage>
</organism>
<name>A0A0L0HLL1_SPIPD</name>
<dbReference type="PANTHER" id="PTHR28027">
    <property type="entry name" value="TRANSCRIPTIONAL REGULATOR MIT1"/>
    <property type="match status" value="1"/>
</dbReference>
<dbReference type="OMA" id="RESNPIH"/>
<proteinExistence type="predicted"/>
<evidence type="ECO:0000259" key="2">
    <source>
        <dbReference type="PROSITE" id="PS00028"/>
    </source>
</evidence>
<evidence type="ECO:0000256" key="1">
    <source>
        <dbReference type="SAM" id="MobiDB-lite"/>
    </source>
</evidence>
<dbReference type="InParanoid" id="A0A0L0HLL1"/>
<dbReference type="RefSeq" id="XP_016610360.1">
    <property type="nucleotide sequence ID" value="XM_016751080.1"/>
</dbReference>
<reference evidence="3 4" key="1">
    <citation type="submission" date="2009-08" db="EMBL/GenBank/DDBJ databases">
        <title>The Genome Sequence of Spizellomyces punctatus strain DAOM BR117.</title>
        <authorList>
            <consortium name="The Broad Institute Genome Sequencing Platform"/>
            <person name="Russ C."/>
            <person name="Cuomo C."/>
            <person name="Shea T."/>
            <person name="Young S.K."/>
            <person name="Zeng Q."/>
            <person name="Koehrsen M."/>
            <person name="Haas B."/>
            <person name="Borodovsky M."/>
            <person name="Guigo R."/>
            <person name="Alvarado L."/>
            <person name="Berlin A."/>
            <person name="Bochicchio J."/>
            <person name="Borenstein D."/>
            <person name="Chapman S."/>
            <person name="Chen Z."/>
            <person name="Engels R."/>
            <person name="Freedman E."/>
            <person name="Gellesch M."/>
            <person name="Goldberg J."/>
            <person name="Griggs A."/>
            <person name="Gujja S."/>
            <person name="Heiman D."/>
            <person name="Hepburn T."/>
            <person name="Howarth C."/>
            <person name="Jen D."/>
            <person name="Larson L."/>
            <person name="Lewis B."/>
            <person name="Mehta T."/>
            <person name="Park D."/>
            <person name="Pearson M."/>
            <person name="Roberts A."/>
            <person name="Saif S."/>
            <person name="Shenoy N."/>
            <person name="Sisk P."/>
            <person name="Stolte C."/>
            <person name="Sykes S."/>
            <person name="Thomson T."/>
            <person name="Walk T."/>
            <person name="White J."/>
            <person name="Yandava C."/>
            <person name="Burger G."/>
            <person name="Gray M.W."/>
            <person name="Holland P.W.H."/>
            <person name="King N."/>
            <person name="Lang F.B.F."/>
            <person name="Roger A.J."/>
            <person name="Ruiz-Trillo I."/>
            <person name="Lander E."/>
            <person name="Nusbaum C."/>
        </authorList>
    </citation>
    <scope>NUCLEOTIDE SEQUENCE [LARGE SCALE GENOMIC DNA]</scope>
    <source>
        <strain evidence="3 4">DAOM BR117</strain>
    </source>
</reference>
<evidence type="ECO:0000313" key="4">
    <source>
        <dbReference type="Proteomes" id="UP000053201"/>
    </source>
</evidence>